<dbReference type="Pfam" id="PF22688">
    <property type="entry name" value="Hda_lid"/>
    <property type="match status" value="1"/>
</dbReference>
<feature type="non-terminal residue" evidence="2">
    <location>
        <position position="1"/>
    </location>
</feature>
<dbReference type="Gene3D" id="3.40.50.300">
    <property type="entry name" value="P-loop containing nucleotide triphosphate hydrolases"/>
    <property type="match status" value="1"/>
</dbReference>
<dbReference type="Gene3D" id="1.10.8.60">
    <property type="match status" value="1"/>
</dbReference>
<name>A0A381TKY7_9ZZZZ</name>
<dbReference type="PANTHER" id="PTHR30050:SF5">
    <property type="entry name" value="DNAA REGULATORY INACTIVATOR HDA"/>
    <property type="match status" value="1"/>
</dbReference>
<dbReference type="SUPFAM" id="SSF52540">
    <property type="entry name" value="P-loop containing nucleoside triphosphate hydrolases"/>
    <property type="match status" value="1"/>
</dbReference>
<protein>
    <recommendedName>
        <fullName evidence="1">AAA+ ATPase domain-containing protein</fullName>
    </recommendedName>
</protein>
<sequence>VVYFLWALENWLCGLEIMAQIPLPIRLDIHARFSTFVAGENQVVLNHLLGISAGQRAQVLWIWGPSGSGKSHLLQALCTSENDSGRPAIYLPMKGPGLPGPGVLDGLEALDLVAIDDVEQVAGMSDWEHALFALYNELLTQEGCLLMTASRPPSVIAFSLPDLASRAAGAVVYRLEPLGEDAALVALKEHASCRGLELPDASAHYLMRHVERNMSALCGSLEKLDVASMVSQRRLTVPFIRDVLEI</sequence>
<dbReference type="GO" id="GO:0032297">
    <property type="term" value="P:negative regulation of DNA-templated DNA replication initiation"/>
    <property type="evidence" value="ECO:0007669"/>
    <property type="project" value="InterPro"/>
</dbReference>
<feature type="domain" description="AAA+ ATPase" evidence="1">
    <location>
        <begin position="56"/>
        <end position="178"/>
    </location>
</feature>
<reference evidence="2" key="1">
    <citation type="submission" date="2018-05" db="EMBL/GenBank/DDBJ databases">
        <authorList>
            <person name="Lanie J.A."/>
            <person name="Ng W.-L."/>
            <person name="Kazmierczak K.M."/>
            <person name="Andrzejewski T.M."/>
            <person name="Davidsen T.M."/>
            <person name="Wayne K.J."/>
            <person name="Tettelin H."/>
            <person name="Glass J.I."/>
            <person name="Rusch D."/>
            <person name="Podicherti R."/>
            <person name="Tsui H.-C.T."/>
            <person name="Winkler M.E."/>
        </authorList>
    </citation>
    <scope>NUCLEOTIDE SEQUENCE</scope>
</reference>
<dbReference type="SMART" id="SM00382">
    <property type="entry name" value="AAA"/>
    <property type="match status" value="1"/>
</dbReference>
<dbReference type="InterPro" id="IPR027417">
    <property type="entry name" value="P-loop_NTPase"/>
</dbReference>
<gene>
    <name evidence="2" type="ORF">METZ01_LOCUS69606</name>
</gene>
<evidence type="ECO:0000259" key="1">
    <source>
        <dbReference type="SMART" id="SM00382"/>
    </source>
</evidence>
<proteinExistence type="predicted"/>
<dbReference type="EMBL" id="UINC01004773">
    <property type="protein sequence ID" value="SVA16752.1"/>
    <property type="molecule type" value="Genomic_DNA"/>
</dbReference>
<dbReference type="GO" id="GO:0006270">
    <property type="term" value="P:DNA replication initiation"/>
    <property type="evidence" value="ECO:0007669"/>
    <property type="project" value="TreeGrafter"/>
</dbReference>
<dbReference type="InterPro" id="IPR055199">
    <property type="entry name" value="Hda_lid"/>
</dbReference>
<dbReference type="AlphaFoldDB" id="A0A381TKY7"/>
<dbReference type="PANTHER" id="PTHR30050">
    <property type="entry name" value="CHROMOSOMAL REPLICATION INITIATOR PROTEIN DNAA"/>
    <property type="match status" value="1"/>
</dbReference>
<evidence type="ECO:0000313" key="2">
    <source>
        <dbReference type="EMBL" id="SVA16752.1"/>
    </source>
</evidence>
<dbReference type="InterPro" id="IPR017788">
    <property type="entry name" value="Hda"/>
</dbReference>
<organism evidence="2">
    <name type="scientific">marine metagenome</name>
    <dbReference type="NCBI Taxonomy" id="408172"/>
    <lineage>
        <taxon>unclassified sequences</taxon>
        <taxon>metagenomes</taxon>
        <taxon>ecological metagenomes</taxon>
    </lineage>
</organism>
<dbReference type="InterPro" id="IPR003593">
    <property type="entry name" value="AAA+_ATPase"/>
</dbReference>
<dbReference type="NCBIfam" id="TIGR03420">
    <property type="entry name" value="DnaA_homol_Hda"/>
    <property type="match status" value="1"/>
</dbReference>
<accession>A0A381TKY7</accession>